<organism evidence="1 2">
    <name type="scientific">Anaeromyxobacter oryzae</name>
    <dbReference type="NCBI Taxonomy" id="2918170"/>
    <lineage>
        <taxon>Bacteria</taxon>
        <taxon>Pseudomonadati</taxon>
        <taxon>Myxococcota</taxon>
        <taxon>Myxococcia</taxon>
        <taxon>Myxococcales</taxon>
        <taxon>Cystobacterineae</taxon>
        <taxon>Anaeromyxobacteraceae</taxon>
        <taxon>Anaeromyxobacter</taxon>
    </lineage>
</organism>
<dbReference type="Proteomes" id="UP001162891">
    <property type="component" value="Chromosome"/>
</dbReference>
<dbReference type="RefSeq" id="WP_248355608.1">
    <property type="nucleotide sequence ID" value="NZ_AP025591.1"/>
</dbReference>
<evidence type="ECO:0000313" key="2">
    <source>
        <dbReference type="Proteomes" id="UP001162891"/>
    </source>
</evidence>
<keyword evidence="2" id="KW-1185">Reference proteome</keyword>
<sequence length="200" mass="21911">MPQRTLPRLERFVAGLAGGLDAFPSALAKGALVRNLLEDEPLPEILPALPEPLRRLATEPPVGSEWIPEAHFDALVLAVADARGLTDAELLSWTRARNLRLFSSPAYRILMAVMSPAQLLRFAGARWTNWHRGTTLEVEGIADDGVMASLRYPRGLFDPTILRVYGEAFTAALQMANAKEPAVTVVAEQPGLARYRASWS</sequence>
<accession>A0ABN6MZ43</accession>
<name>A0ABN6MZ43_9BACT</name>
<reference evidence="2" key="1">
    <citation type="journal article" date="2022" name="Int. J. Syst. Evol. Microbiol.">
        <title>Anaeromyxobacter oryzae sp. nov., Anaeromyxobacter diazotrophicus sp. nov. and Anaeromyxobacter paludicola sp. nov., isolated from paddy soils.</title>
        <authorList>
            <person name="Itoh H."/>
            <person name="Xu Z."/>
            <person name="Mise K."/>
            <person name="Masuda Y."/>
            <person name="Ushijima N."/>
            <person name="Hayakawa C."/>
            <person name="Shiratori Y."/>
            <person name="Senoo K."/>
        </authorList>
    </citation>
    <scope>NUCLEOTIDE SEQUENCE [LARGE SCALE GENOMIC DNA]</scope>
    <source>
        <strain evidence="2">Red232</strain>
    </source>
</reference>
<protein>
    <recommendedName>
        <fullName evidence="3">DUF2378 family protein</fullName>
    </recommendedName>
</protein>
<proteinExistence type="predicted"/>
<gene>
    <name evidence="1" type="ORF">AMOR_52110</name>
</gene>
<evidence type="ECO:0008006" key="3">
    <source>
        <dbReference type="Google" id="ProtNLM"/>
    </source>
</evidence>
<dbReference type="EMBL" id="AP025591">
    <property type="protein sequence ID" value="BDG06215.1"/>
    <property type="molecule type" value="Genomic_DNA"/>
</dbReference>
<evidence type="ECO:0000313" key="1">
    <source>
        <dbReference type="EMBL" id="BDG06215.1"/>
    </source>
</evidence>